<name>A0ABT9VD84_9BACI</name>
<dbReference type="InterPro" id="IPR038449">
    <property type="entry name" value="SirA_sf"/>
</dbReference>
<protein>
    <recommendedName>
        <fullName evidence="3">Sporulation inhibitor of replication protein SirA</fullName>
    </recommendedName>
</protein>
<evidence type="ECO:0000313" key="2">
    <source>
        <dbReference type="Proteomes" id="UP001224359"/>
    </source>
</evidence>
<dbReference type="EMBL" id="JAUSTQ010000003">
    <property type="protein sequence ID" value="MDQ0158935.1"/>
    <property type="molecule type" value="Genomic_DNA"/>
</dbReference>
<dbReference type="Pfam" id="PF10747">
    <property type="entry name" value="SirA"/>
    <property type="match status" value="1"/>
</dbReference>
<evidence type="ECO:0000313" key="1">
    <source>
        <dbReference type="EMBL" id="MDQ0158935.1"/>
    </source>
</evidence>
<accession>A0ABT9VD84</accession>
<dbReference type="RefSeq" id="WP_306975037.1">
    <property type="nucleotide sequence ID" value="NZ_JAUSTQ010000003.1"/>
</dbReference>
<keyword evidence="2" id="KW-1185">Reference proteome</keyword>
<reference evidence="1 2" key="1">
    <citation type="submission" date="2023-07" db="EMBL/GenBank/DDBJ databases">
        <title>Genomic Encyclopedia of Type Strains, Phase IV (KMG-IV): sequencing the most valuable type-strain genomes for metagenomic binning, comparative biology and taxonomic classification.</title>
        <authorList>
            <person name="Goeker M."/>
        </authorList>
    </citation>
    <scope>NUCLEOTIDE SEQUENCE [LARGE SCALE GENOMIC DNA]</scope>
    <source>
        <strain evidence="1 2">DSM 16460</strain>
    </source>
</reference>
<evidence type="ECO:0008006" key="3">
    <source>
        <dbReference type="Google" id="ProtNLM"/>
    </source>
</evidence>
<sequence>MYQYSLYFVKPDYVNDFYYKVDVLYRFLKQCHDKILDEQLVSTVLDQPSFMHFIQAWAYYDQSHQYLAQLDQQKVVLHKGQEQIVVTGTNEAINVYTQSFSQLEYVLFPWLKQWNPRTFIVNYDTIECGWILPLTNRAFDITI</sequence>
<dbReference type="InterPro" id="IPR019683">
    <property type="entry name" value="SirA"/>
</dbReference>
<dbReference type="Proteomes" id="UP001224359">
    <property type="component" value="Unassembled WGS sequence"/>
</dbReference>
<dbReference type="Gene3D" id="3.30.310.250">
    <property type="entry name" value="Sporulation inhibitor of replication protein SirA"/>
    <property type="match status" value="1"/>
</dbReference>
<organism evidence="1 2">
    <name type="scientific">Alkalibacillus salilacus</name>
    <dbReference type="NCBI Taxonomy" id="284582"/>
    <lineage>
        <taxon>Bacteria</taxon>
        <taxon>Bacillati</taxon>
        <taxon>Bacillota</taxon>
        <taxon>Bacilli</taxon>
        <taxon>Bacillales</taxon>
        <taxon>Bacillaceae</taxon>
        <taxon>Alkalibacillus</taxon>
    </lineage>
</organism>
<gene>
    <name evidence="1" type="ORF">J2S77_000899</name>
</gene>
<comment type="caution">
    <text evidence="1">The sequence shown here is derived from an EMBL/GenBank/DDBJ whole genome shotgun (WGS) entry which is preliminary data.</text>
</comment>
<proteinExistence type="predicted"/>